<gene>
    <name evidence="2" type="primary">ANGEL2</name>
    <name evidence="2" type="ORF">BGZ95_001147</name>
</gene>
<accession>A0AAD4D7B8</accession>
<dbReference type="Gene3D" id="3.60.10.10">
    <property type="entry name" value="Endonuclease/exonuclease/phosphatase"/>
    <property type="match status" value="2"/>
</dbReference>
<dbReference type="InterPro" id="IPR005135">
    <property type="entry name" value="Endo/exonuclease/phosphatase"/>
</dbReference>
<dbReference type="SUPFAM" id="SSF56219">
    <property type="entry name" value="DNase I-like"/>
    <property type="match status" value="1"/>
</dbReference>
<protein>
    <submittedName>
        <fullName evidence="2">Protein angel 2</fullName>
    </submittedName>
</protein>
<comment type="caution">
    <text evidence="2">The sequence shown here is derived from an EMBL/GenBank/DDBJ whole genome shotgun (WGS) entry which is preliminary data.</text>
</comment>
<dbReference type="InterPro" id="IPR050410">
    <property type="entry name" value="CCR4/nocturin_mRNA_transcr"/>
</dbReference>
<dbReference type="PANTHER" id="PTHR12121">
    <property type="entry name" value="CARBON CATABOLITE REPRESSOR PROTEIN 4"/>
    <property type="match status" value="1"/>
</dbReference>
<proteinExistence type="predicted"/>
<evidence type="ECO:0000259" key="1">
    <source>
        <dbReference type="Pfam" id="PF03372"/>
    </source>
</evidence>
<keyword evidence="3" id="KW-1185">Reference proteome</keyword>
<name>A0AAD4D7B8_9FUNG</name>
<dbReference type="InterPro" id="IPR036691">
    <property type="entry name" value="Endo/exonu/phosph_ase_sf"/>
</dbReference>
<dbReference type="Proteomes" id="UP001194580">
    <property type="component" value="Unassembled WGS sequence"/>
</dbReference>
<dbReference type="GO" id="GO:0000175">
    <property type="term" value="F:3'-5'-RNA exonuclease activity"/>
    <property type="evidence" value="ECO:0007669"/>
    <property type="project" value="TreeGrafter"/>
</dbReference>
<sequence length="517" mass="57552">MFRVLRRKWSSPPHDRYDTFTVMTYNLLSNTLALNNKHLYRHCAQSDIVWRNRSRRLIQELRSQWLDIYCLQEIDKEHYVDLFQPAFRDWGYSGVYKKRNGSKTDGCAIFFRNSTVKAIRLLGVNYDENPFSKKENIGIVGIFDIKHRDETRRVCLATSHIIFHPTYGMAKIAQLRMLLDNARTLIEDQKADIPIVLCGDFNALPYSTVLRYLTDANVDVSAIPEWRLSGQVSHAPCTFKPPYENKITAFHNAFPDNGHGFLPSMNVSTTASVTKCTADTTTTIVDATATTSVVSTAATATTTTSTTSTMLTQHSALAWSASDLRSLIRKSKKEWIESAESSTNNVTDTTIPTTTATVANLSSTETSANPNNLANTHTIFSSDKGTNAITSTVRTSQQQYPVGGGVICQPFSLKTAYPFFAGEESARRQGSNRSPKGAPWTTFHSGGKLVCDYIFHGQLRVPVTDSPTMPVVVSQKLRVDGILELPCAELHHNCVRGLPSEECGSDHLSLVARFKFV</sequence>
<dbReference type="Pfam" id="PF03372">
    <property type="entry name" value="Exo_endo_phos"/>
    <property type="match status" value="1"/>
</dbReference>
<evidence type="ECO:0000313" key="2">
    <source>
        <dbReference type="EMBL" id="KAG0271101.1"/>
    </source>
</evidence>
<reference evidence="2" key="1">
    <citation type="journal article" date="2020" name="Fungal Divers.">
        <title>Resolving the Mortierellaceae phylogeny through synthesis of multi-gene phylogenetics and phylogenomics.</title>
        <authorList>
            <person name="Vandepol N."/>
            <person name="Liber J."/>
            <person name="Desiro A."/>
            <person name="Na H."/>
            <person name="Kennedy M."/>
            <person name="Barry K."/>
            <person name="Grigoriev I.V."/>
            <person name="Miller A.N."/>
            <person name="O'Donnell K."/>
            <person name="Stajich J.E."/>
            <person name="Bonito G."/>
        </authorList>
    </citation>
    <scope>NUCLEOTIDE SEQUENCE</scope>
    <source>
        <strain evidence="2">NRRL 28262</strain>
    </source>
</reference>
<dbReference type="AlphaFoldDB" id="A0AAD4D7B8"/>
<evidence type="ECO:0000313" key="3">
    <source>
        <dbReference type="Proteomes" id="UP001194580"/>
    </source>
</evidence>
<dbReference type="EMBL" id="JAAAIL010001227">
    <property type="protein sequence ID" value="KAG0271101.1"/>
    <property type="molecule type" value="Genomic_DNA"/>
</dbReference>
<feature type="domain" description="Endonuclease/exonuclease/phosphatase" evidence="1">
    <location>
        <begin position="23"/>
        <end position="507"/>
    </location>
</feature>
<dbReference type="PANTHER" id="PTHR12121:SF36">
    <property type="entry name" value="ENDONUCLEASE_EXONUCLEASE_PHOSPHATASE DOMAIN-CONTAINING PROTEIN"/>
    <property type="match status" value="1"/>
</dbReference>
<organism evidence="2 3">
    <name type="scientific">Linnemannia exigua</name>
    <dbReference type="NCBI Taxonomy" id="604196"/>
    <lineage>
        <taxon>Eukaryota</taxon>
        <taxon>Fungi</taxon>
        <taxon>Fungi incertae sedis</taxon>
        <taxon>Mucoromycota</taxon>
        <taxon>Mortierellomycotina</taxon>
        <taxon>Mortierellomycetes</taxon>
        <taxon>Mortierellales</taxon>
        <taxon>Mortierellaceae</taxon>
        <taxon>Linnemannia</taxon>
    </lineage>
</organism>